<dbReference type="InterPro" id="IPR049483">
    <property type="entry name" value="FAF1_2-like_UAS"/>
</dbReference>
<dbReference type="KEGG" id="dpx:DAPPUDRAFT_197084"/>
<accession>E9GJW2</accession>
<dbReference type="GO" id="GO:0005783">
    <property type="term" value="C:endoplasmic reticulum"/>
    <property type="evidence" value="ECO:0000318"/>
    <property type="project" value="GO_Central"/>
</dbReference>
<dbReference type="Proteomes" id="UP000000305">
    <property type="component" value="Unassembled WGS sequence"/>
</dbReference>
<dbReference type="SUPFAM" id="SSF52833">
    <property type="entry name" value="Thioredoxin-like"/>
    <property type="match status" value="1"/>
</dbReference>
<dbReference type="Pfam" id="PF21021">
    <property type="entry name" value="FAF1"/>
    <property type="match status" value="1"/>
</dbReference>
<dbReference type="InterPro" id="IPR036249">
    <property type="entry name" value="Thioredoxin-like_sf"/>
</dbReference>
<keyword evidence="1" id="KW-0175">Coiled coil</keyword>
<dbReference type="Gene3D" id="3.10.20.90">
    <property type="entry name" value="Phosphatidylinositol 3-kinase Catalytic Subunit, Chain A, domain 1"/>
    <property type="match status" value="1"/>
</dbReference>
<dbReference type="OrthoDB" id="1026733at2759"/>
<dbReference type="SMART" id="SM00594">
    <property type="entry name" value="UAS"/>
    <property type="match status" value="1"/>
</dbReference>
<evidence type="ECO:0000313" key="3">
    <source>
        <dbReference type="EMBL" id="EFX80251.1"/>
    </source>
</evidence>
<dbReference type="InterPro" id="IPR050730">
    <property type="entry name" value="UBX_domain-protein"/>
</dbReference>
<protein>
    <recommendedName>
        <fullName evidence="2">UBX domain-containing protein</fullName>
    </recommendedName>
</protein>
<dbReference type="PROSITE" id="PS50033">
    <property type="entry name" value="UBX"/>
    <property type="match status" value="1"/>
</dbReference>
<name>E9GJW2_DAPPU</name>
<dbReference type="PANTHER" id="PTHR23322:SF1">
    <property type="entry name" value="FAS-ASSOCIATED FACTOR 2"/>
    <property type="match status" value="1"/>
</dbReference>
<keyword evidence="4" id="KW-1185">Reference proteome</keyword>
<evidence type="ECO:0000259" key="2">
    <source>
        <dbReference type="PROSITE" id="PS50033"/>
    </source>
</evidence>
<dbReference type="FunCoup" id="E9GJW2">
    <property type="interactions" value="2277"/>
</dbReference>
<dbReference type="PANTHER" id="PTHR23322">
    <property type="entry name" value="FAS-ASSOCIATED PROTEIN"/>
    <property type="match status" value="1"/>
</dbReference>
<dbReference type="HOGENOM" id="CLU_047924_0_0_1"/>
<organism evidence="3 4">
    <name type="scientific">Daphnia pulex</name>
    <name type="common">Water flea</name>
    <dbReference type="NCBI Taxonomy" id="6669"/>
    <lineage>
        <taxon>Eukaryota</taxon>
        <taxon>Metazoa</taxon>
        <taxon>Ecdysozoa</taxon>
        <taxon>Arthropoda</taxon>
        <taxon>Crustacea</taxon>
        <taxon>Branchiopoda</taxon>
        <taxon>Diplostraca</taxon>
        <taxon>Cladocera</taxon>
        <taxon>Anomopoda</taxon>
        <taxon>Daphniidae</taxon>
        <taxon>Daphnia</taxon>
    </lineage>
</organism>
<dbReference type="Pfam" id="PF00789">
    <property type="entry name" value="UBX"/>
    <property type="match status" value="1"/>
</dbReference>
<dbReference type="InterPro" id="IPR029071">
    <property type="entry name" value="Ubiquitin-like_domsf"/>
</dbReference>
<dbReference type="Pfam" id="PF14555">
    <property type="entry name" value="UBA_4"/>
    <property type="match status" value="1"/>
</dbReference>
<dbReference type="Gene3D" id="1.10.8.10">
    <property type="entry name" value="DNA helicase RuvA subunit, C-terminal domain"/>
    <property type="match status" value="1"/>
</dbReference>
<gene>
    <name evidence="3" type="ORF">DAPPUDRAFT_197084</name>
</gene>
<dbReference type="OMA" id="ILIRHQW"/>
<sequence>MDLENRELSPQNTEKLVQFQELSGIDDLDKCMEILERHNWDVETAIHDHLGLDPREMAQPVREMPVFPLQNGQPTVHRPLPQSPPRTQPVDSVIQRIMTYFFNPFLDDNTGLFPLPNQRPDGFTGWLFFLSSLPLRVVMVTFYHLTRFVFRIIRPENRPAVTDPTGNVISFIQEYNETFGDQHPTFYAGTYSQVLNEAKKDLKFLLAYLHCKDHQDTNKFCRQTLCNPQVIEFINSNCLMWACSVNSLEGYRVSQALRENTYPFLAIIVQREFRMTVVGRIEGFIEPDALVQRLRTTISDNEAFLVAARADREERSFNQALRLEQDEAYLESLRADQEKEEKKRRDRLLEEERLREIREMELAEERKKEEMIRRKQEAVNLIPPEPAADESGICRILIRLPRGQKLERRFHRTIHTLKDLYYFILAHPDSPYQFEMATSFPKRTLPWQPDMDTYPTLAEVGLGASEALLVLDLDA</sequence>
<dbReference type="CDD" id="cd16120">
    <property type="entry name" value="UBX_UBXN3B"/>
    <property type="match status" value="1"/>
</dbReference>
<dbReference type="PhylomeDB" id="E9GJW2"/>
<dbReference type="AlphaFoldDB" id="E9GJW2"/>
<dbReference type="InParanoid" id="E9GJW2"/>
<dbReference type="EMBL" id="GL732548">
    <property type="protein sequence ID" value="EFX80251.1"/>
    <property type="molecule type" value="Genomic_DNA"/>
</dbReference>
<dbReference type="CDD" id="cd14414">
    <property type="entry name" value="UBA_FAF2"/>
    <property type="match status" value="1"/>
</dbReference>
<dbReference type="SMART" id="SM00166">
    <property type="entry name" value="UBX"/>
    <property type="match status" value="1"/>
</dbReference>
<dbReference type="STRING" id="6669.E9GJW2"/>
<evidence type="ECO:0000313" key="4">
    <source>
        <dbReference type="Proteomes" id="UP000000305"/>
    </source>
</evidence>
<proteinExistence type="predicted"/>
<evidence type="ECO:0000256" key="1">
    <source>
        <dbReference type="ARBA" id="ARBA00023054"/>
    </source>
</evidence>
<dbReference type="GO" id="GO:0043130">
    <property type="term" value="F:ubiquitin binding"/>
    <property type="evidence" value="ECO:0000318"/>
    <property type="project" value="GO_Central"/>
</dbReference>
<reference evidence="3 4" key="1">
    <citation type="journal article" date="2011" name="Science">
        <title>The ecoresponsive genome of Daphnia pulex.</title>
        <authorList>
            <person name="Colbourne J.K."/>
            <person name="Pfrender M.E."/>
            <person name="Gilbert D."/>
            <person name="Thomas W.K."/>
            <person name="Tucker A."/>
            <person name="Oakley T.H."/>
            <person name="Tokishita S."/>
            <person name="Aerts A."/>
            <person name="Arnold G.J."/>
            <person name="Basu M.K."/>
            <person name="Bauer D.J."/>
            <person name="Caceres C.E."/>
            <person name="Carmel L."/>
            <person name="Casola C."/>
            <person name="Choi J.H."/>
            <person name="Detter J.C."/>
            <person name="Dong Q."/>
            <person name="Dusheyko S."/>
            <person name="Eads B.D."/>
            <person name="Frohlich T."/>
            <person name="Geiler-Samerotte K.A."/>
            <person name="Gerlach D."/>
            <person name="Hatcher P."/>
            <person name="Jogdeo S."/>
            <person name="Krijgsveld J."/>
            <person name="Kriventseva E.V."/>
            <person name="Kultz D."/>
            <person name="Laforsch C."/>
            <person name="Lindquist E."/>
            <person name="Lopez J."/>
            <person name="Manak J.R."/>
            <person name="Muller J."/>
            <person name="Pangilinan J."/>
            <person name="Patwardhan R.P."/>
            <person name="Pitluck S."/>
            <person name="Pritham E.J."/>
            <person name="Rechtsteiner A."/>
            <person name="Rho M."/>
            <person name="Rogozin I.B."/>
            <person name="Sakarya O."/>
            <person name="Salamov A."/>
            <person name="Schaack S."/>
            <person name="Shapiro H."/>
            <person name="Shiga Y."/>
            <person name="Skalitzky C."/>
            <person name="Smith Z."/>
            <person name="Souvorov A."/>
            <person name="Sung W."/>
            <person name="Tang Z."/>
            <person name="Tsuchiya D."/>
            <person name="Tu H."/>
            <person name="Vos H."/>
            <person name="Wang M."/>
            <person name="Wolf Y.I."/>
            <person name="Yamagata H."/>
            <person name="Yamada T."/>
            <person name="Ye Y."/>
            <person name="Shaw J.R."/>
            <person name="Andrews J."/>
            <person name="Crease T.J."/>
            <person name="Tang H."/>
            <person name="Lucas S.M."/>
            <person name="Robertson H.M."/>
            <person name="Bork P."/>
            <person name="Koonin E.V."/>
            <person name="Zdobnov E.M."/>
            <person name="Grigoriev I.V."/>
            <person name="Lynch M."/>
            <person name="Boore J.L."/>
        </authorList>
    </citation>
    <scope>NUCLEOTIDE SEQUENCE [LARGE SCALE GENOMIC DNA]</scope>
</reference>
<dbReference type="InterPro" id="IPR006577">
    <property type="entry name" value="UAS"/>
</dbReference>
<feature type="domain" description="UBX" evidence="2">
    <location>
        <begin position="389"/>
        <end position="470"/>
    </location>
</feature>
<dbReference type="Gene3D" id="3.40.30.10">
    <property type="entry name" value="Glutaredoxin"/>
    <property type="match status" value="1"/>
</dbReference>
<dbReference type="eggNOG" id="KOG1363">
    <property type="taxonomic scope" value="Eukaryota"/>
</dbReference>
<dbReference type="GO" id="GO:0036503">
    <property type="term" value="P:ERAD pathway"/>
    <property type="evidence" value="ECO:0000318"/>
    <property type="project" value="GO_Central"/>
</dbReference>
<dbReference type="SUPFAM" id="SSF54236">
    <property type="entry name" value="Ubiquitin-like"/>
    <property type="match status" value="1"/>
</dbReference>
<dbReference type="InterPro" id="IPR001012">
    <property type="entry name" value="UBX_dom"/>
</dbReference>